<evidence type="ECO:0000256" key="5">
    <source>
        <dbReference type="ARBA" id="ARBA00022764"/>
    </source>
</evidence>
<evidence type="ECO:0000256" key="10">
    <source>
        <dbReference type="SAM" id="SignalP"/>
    </source>
</evidence>
<dbReference type="GO" id="GO:0042597">
    <property type="term" value="C:periplasmic space"/>
    <property type="evidence" value="ECO:0007669"/>
    <property type="project" value="UniProtKB-SubCell"/>
</dbReference>
<dbReference type="InterPro" id="IPR009056">
    <property type="entry name" value="Cyt_c-like_dom"/>
</dbReference>
<dbReference type="PANTHER" id="PTHR30600">
    <property type="entry name" value="CYTOCHROME C PEROXIDASE-RELATED"/>
    <property type="match status" value="1"/>
</dbReference>
<feature type="chain" id="PRO_5016384461" evidence="10">
    <location>
        <begin position="20"/>
        <end position="334"/>
    </location>
</feature>
<feature type="binding site" description="axial binding residue" evidence="9">
    <location>
        <position position="54"/>
    </location>
    <ligand>
        <name>heme c</name>
        <dbReference type="ChEBI" id="CHEBI:61717"/>
        <label>1</label>
    </ligand>
    <ligandPart>
        <name>Fe</name>
        <dbReference type="ChEBI" id="CHEBI:18248"/>
    </ligandPart>
</feature>
<feature type="binding site" description="covalent" evidence="8">
    <location>
        <position position="53"/>
    </location>
    <ligand>
        <name>heme c</name>
        <dbReference type="ChEBI" id="CHEBI:61717"/>
        <label>1</label>
    </ligand>
</feature>
<feature type="binding site" description="covalent" evidence="8">
    <location>
        <position position="50"/>
    </location>
    <ligand>
        <name>heme c</name>
        <dbReference type="ChEBI" id="CHEBI:61717"/>
        <label>1</label>
    </ligand>
</feature>
<keyword evidence="3 9" id="KW-0479">Metal-binding</keyword>
<evidence type="ECO:0000256" key="7">
    <source>
        <dbReference type="ARBA" id="ARBA00023004"/>
    </source>
</evidence>
<dbReference type="Pfam" id="PF03150">
    <property type="entry name" value="CCP_MauG"/>
    <property type="match status" value="1"/>
</dbReference>
<dbReference type="PIRSF" id="PIRSF000294">
    <property type="entry name" value="Cytochrome-c_peroxidase"/>
    <property type="match status" value="1"/>
</dbReference>
<evidence type="ECO:0000256" key="9">
    <source>
        <dbReference type="PIRSR" id="PIRSR000294-2"/>
    </source>
</evidence>
<dbReference type="EMBL" id="QGHC01000016">
    <property type="protein sequence ID" value="PWK82357.1"/>
    <property type="molecule type" value="Genomic_DNA"/>
</dbReference>
<comment type="subcellular location">
    <subcellularLocation>
        <location evidence="1">Periplasm</location>
    </subcellularLocation>
</comment>
<feature type="domain" description="Cytochrome c" evidence="11">
    <location>
        <begin position="180"/>
        <end position="332"/>
    </location>
</feature>
<keyword evidence="7 9" id="KW-0408">Iron</keyword>
<evidence type="ECO:0000256" key="6">
    <source>
        <dbReference type="ARBA" id="ARBA00023002"/>
    </source>
</evidence>
<dbReference type="Gene3D" id="1.10.760.10">
    <property type="entry name" value="Cytochrome c-like domain"/>
    <property type="match status" value="2"/>
</dbReference>
<dbReference type="PROSITE" id="PS51007">
    <property type="entry name" value="CYTC"/>
    <property type="match status" value="2"/>
</dbReference>
<evidence type="ECO:0000256" key="8">
    <source>
        <dbReference type="PIRSR" id="PIRSR000294-1"/>
    </source>
</evidence>
<organism evidence="12 13">
    <name type="scientific">Fulvimonas soli</name>
    <dbReference type="NCBI Taxonomy" id="155197"/>
    <lineage>
        <taxon>Bacteria</taxon>
        <taxon>Pseudomonadati</taxon>
        <taxon>Pseudomonadota</taxon>
        <taxon>Gammaproteobacteria</taxon>
        <taxon>Lysobacterales</taxon>
        <taxon>Rhodanobacteraceae</taxon>
        <taxon>Fulvimonas</taxon>
    </lineage>
</organism>
<dbReference type="SUPFAM" id="SSF46626">
    <property type="entry name" value="Cytochrome c"/>
    <property type="match status" value="2"/>
</dbReference>
<dbReference type="RefSeq" id="WP_109724645.1">
    <property type="nucleotide sequence ID" value="NZ_MSZV01000188.1"/>
</dbReference>
<proteinExistence type="predicted"/>
<keyword evidence="12" id="KW-0575">Peroxidase</keyword>
<dbReference type="GO" id="GO:0009055">
    <property type="term" value="F:electron transfer activity"/>
    <property type="evidence" value="ECO:0007669"/>
    <property type="project" value="InterPro"/>
</dbReference>
<evidence type="ECO:0000256" key="1">
    <source>
        <dbReference type="ARBA" id="ARBA00004418"/>
    </source>
</evidence>
<dbReference type="GO" id="GO:0020037">
    <property type="term" value="F:heme binding"/>
    <property type="evidence" value="ECO:0007669"/>
    <property type="project" value="InterPro"/>
</dbReference>
<evidence type="ECO:0000313" key="12">
    <source>
        <dbReference type="EMBL" id="PWK82357.1"/>
    </source>
</evidence>
<keyword evidence="4 10" id="KW-0732">Signal</keyword>
<feature type="signal peptide" evidence="10">
    <location>
        <begin position="1"/>
        <end position="19"/>
    </location>
</feature>
<feature type="domain" description="Cytochrome c" evidence="11">
    <location>
        <begin position="28"/>
        <end position="162"/>
    </location>
</feature>
<keyword evidence="6" id="KW-0560">Oxidoreductase</keyword>
<evidence type="ECO:0000256" key="2">
    <source>
        <dbReference type="ARBA" id="ARBA00022617"/>
    </source>
</evidence>
<keyword evidence="2 8" id="KW-0349">Heme</keyword>
<dbReference type="InterPro" id="IPR004852">
    <property type="entry name" value="Di-haem_cyt_c_peroxidsae"/>
</dbReference>
<dbReference type="PANTHER" id="PTHR30600:SF10">
    <property type="entry name" value="BLL6722 PROTEIN"/>
    <property type="match status" value="1"/>
</dbReference>
<keyword evidence="13" id="KW-1185">Reference proteome</keyword>
<feature type="binding site" description="axial binding residue" evidence="9">
    <location>
        <position position="199"/>
    </location>
    <ligand>
        <name>heme c</name>
        <dbReference type="ChEBI" id="CHEBI:61717"/>
        <label>2</label>
    </ligand>
    <ligandPart>
        <name>Fe</name>
        <dbReference type="ChEBI" id="CHEBI:18248"/>
    </ligandPart>
</feature>
<evidence type="ECO:0000256" key="4">
    <source>
        <dbReference type="ARBA" id="ARBA00022729"/>
    </source>
</evidence>
<accession>A0A316HMB8</accession>
<comment type="PTM">
    <text evidence="8">Binds 2 heme groups per subunit.</text>
</comment>
<dbReference type="OrthoDB" id="9805202at2"/>
<feature type="binding site" description="covalent" evidence="8">
    <location>
        <position position="198"/>
    </location>
    <ligand>
        <name>heme c</name>
        <dbReference type="ChEBI" id="CHEBI:61717"/>
        <label>2</label>
    </ligand>
</feature>
<evidence type="ECO:0000259" key="11">
    <source>
        <dbReference type="PROSITE" id="PS51007"/>
    </source>
</evidence>
<sequence length="334" mass="37244">MARTYLAALCLFVTWFCYAKELPQTADARRELGAALFNDRALSADGRVACSDCHRPEHAFSDDHPRSTGAFGRIGNRNAPSLLGVGTSTVYFWDGRRTRLEDAVHDPFFMPFELGLRDERDLLERLDNIDYRRRFEAAFPDAPDASMDHVEAALASYLRSLANDGTRPRETSRTDPTLDRRVAMGKRLFFGKAQCVACHEASADSGRYTDDRFHPSALGTRKLAAQLPQLVPLGMSKATDVEAVGRLSGENRDLAELGRFLVDKQPAHVNAFRTPSLLNVAATAPYMHDGSVATLEQAVDLEIYYRGLESGRPLQLTSEERTELVFFLKTLRTP</sequence>
<dbReference type="GO" id="GO:0046872">
    <property type="term" value="F:metal ion binding"/>
    <property type="evidence" value="ECO:0007669"/>
    <property type="project" value="UniProtKB-KW"/>
</dbReference>
<evidence type="ECO:0000256" key="3">
    <source>
        <dbReference type="ARBA" id="ARBA00022723"/>
    </source>
</evidence>
<dbReference type="InterPro" id="IPR026259">
    <property type="entry name" value="MauG/Cytc_peroxidase"/>
</dbReference>
<dbReference type="GO" id="GO:0004130">
    <property type="term" value="F:cytochrome-c peroxidase activity"/>
    <property type="evidence" value="ECO:0007669"/>
    <property type="project" value="TreeGrafter"/>
</dbReference>
<comment type="caution">
    <text evidence="12">The sequence shown here is derived from an EMBL/GenBank/DDBJ whole genome shotgun (WGS) entry which is preliminary data.</text>
</comment>
<name>A0A316HMB8_9GAMM</name>
<feature type="binding site" description="covalent" evidence="8">
    <location>
        <position position="195"/>
    </location>
    <ligand>
        <name>heme c</name>
        <dbReference type="ChEBI" id="CHEBI:61717"/>
        <label>2</label>
    </ligand>
</feature>
<dbReference type="InterPro" id="IPR036909">
    <property type="entry name" value="Cyt_c-like_dom_sf"/>
</dbReference>
<dbReference type="AlphaFoldDB" id="A0A316HMB8"/>
<comment type="cofactor">
    <cofactor evidence="8">
        <name>heme</name>
        <dbReference type="ChEBI" id="CHEBI:30413"/>
    </cofactor>
    <text evidence="8">Binds 2 heme groups.</text>
</comment>
<protein>
    <submittedName>
        <fullName evidence="12">Cytochrome c peroxidase</fullName>
    </submittedName>
</protein>
<keyword evidence="5" id="KW-0574">Periplasm</keyword>
<evidence type="ECO:0000313" key="13">
    <source>
        <dbReference type="Proteomes" id="UP000245812"/>
    </source>
</evidence>
<dbReference type="InterPro" id="IPR051395">
    <property type="entry name" value="Cytochrome_c_Peroxidase/MauG"/>
</dbReference>
<gene>
    <name evidence="12" type="ORF">C7456_1162</name>
</gene>
<reference evidence="12 13" key="1">
    <citation type="submission" date="2018-05" db="EMBL/GenBank/DDBJ databases">
        <title>Genomic Encyclopedia of Type Strains, Phase IV (KMG-IV): sequencing the most valuable type-strain genomes for metagenomic binning, comparative biology and taxonomic classification.</title>
        <authorList>
            <person name="Goeker M."/>
        </authorList>
    </citation>
    <scope>NUCLEOTIDE SEQUENCE [LARGE SCALE GENOMIC DNA]</scope>
    <source>
        <strain evidence="12 13">DSM 14263</strain>
    </source>
</reference>
<dbReference type="Proteomes" id="UP000245812">
    <property type="component" value="Unassembled WGS sequence"/>
</dbReference>